<dbReference type="EMBL" id="CACRXK020004212">
    <property type="protein sequence ID" value="CAB4001934.1"/>
    <property type="molecule type" value="Genomic_DNA"/>
</dbReference>
<proteinExistence type="inferred from homology"/>
<evidence type="ECO:0000256" key="9">
    <source>
        <dbReference type="RuleBase" id="RU000688"/>
    </source>
</evidence>
<dbReference type="GO" id="GO:0030425">
    <property type="term" value="C:dendrite"/>
    <property type="evidence" value="ECO:0007669"/>
    <property type="project" value="TreeGrafter"/>
</dbReference>
<dbReference type="PROSITE" id="PS50262">
    <property type="entry name" value="G_PROTEIN_RECEP_F1_2"/>
    <property type="match status" value="1"/>
</dbReference>
<dbReference type="Proteomes" id="UP001152795">
    <property type="component" value="Unassembled WGS sequence"/>
</dbReference>
<dbReference type="GO" id="GO:0007187">
    <property type="term" value="P:G protein-coupled receptor signaling pathway, coupled to cyclic nucleotide second messenger"/>
    <property type="evidence" value="ECO:0007669"/>
    <property type="project" value="TreeGrafter"/>
</dbReference>
<dbReference type="InterPro" id="IPR000276">
    <property type="entry name" value="GPCR_Rhodpsn"/>
</dbReference>
<dbReference type="OrthoDB" id="10034726at2759"/>
<comment type="subcellular location">
    <subcellularLocation>
        <location evidence="1">Cell membrane</location>
        <topology evidence="1">Multi-pass membrane protein</topology>
    </subcellularLocation>
</comment>
<keyword evidence="4" id="KW-1133">Transmembrane helix</keyword>
<gene>
    <name evidence="10" type="ORF">PACLA_8A071350</name>
</gene>
<dbReference type="GO" id="GO:0045202">
    <property type="term" value="C:synapse"/>
    <property type="evidence" value="ECO:0007669"/>
    <property type="project" value="GOC"/>
</dbReference>
<name>A0A6S7HAF7_PARCT</name>
<reference evidence="10" key="1">
    <citation type="submission" date="2020-04" db="EMBL/GenBank/DDBJ databases">
        <authorList>
            <person name="Alioto T."/>
            <person name="Alioto T."/>
            <person name="Gomez Garrido J."/>
        </authorList>
    </citation>
    <scope>NUCLEOTIDE SEQUENCE</scope>
    <source>
        <strain evidence="10">A484AB</strain>
    </source>
</reference>
<keyword evidence="2" id="KW-1003">Cell membrane</keyword>
<sequence length="319" mass="36831">MAMDHCEIYDFHEIIDHLSVKVRVILILIIIFAILGNTLVLIATWKEKNLHEPNKYFVACLAVADLLVGMILVPLRLYQLVNKENGGITSIHLCRFYIWLDVFLGTSSIYALTFVSFDRYLKISKPLQYKSRMTISTSLKIVFIIWLIAATYATLAMFPYADSPGIVISTGGCFSINKIFYTFAAVSAFFLPTTIMLVMYTLISLVARKQQKILRNGELSQTYDKPNQRSALLQDLKVIHMLFVVVGVFLFCWVTNYYNPSLLFFTSWTLSDLYLITILHRLVDTSPFACLHQKYKEAFKHLFQRMMCRPSSRRREPPQ</sequence>
<evidence type="ECO:0000256" key="3">
    <source>
        <dbReference type="ARBA" id="ARBA00022692"/>
    </source>
</evidence>
<dbReference type="InterPro" id="IPR017452">
    <property type="entry name" value="GPCR_Rhodpsn_7TM"/>
</dbReference>
<dbReference type="GO" id="GO:0005886">
    <property type="term" value="C:plasma membrane"/>
    <property type="evidence" value="ECO:0007669"/>
    <property type="project" value="UniProtKB-SubCell"/>
</dbReference>
<keyword evidence="5 9" id="KW-0297">G-protein coupled receptor</keyword>
<keyword evidence="7 9" id="KW-0675">Receptor</keyword>
<evidence type="ECO:0000256" key="2">
    <source>
        <dbReference type="ARBA" id="ARBA00022475"/>
    </source>
</evidence>
<comment type="caution">
    <text evidence="10">The sequence shown here is derived from an EMBL/GenBank/DDBJ whole genome shotgun (WGS) entry which is preliminary data.</text>
</comment>
<dbReference type="GO" id="GO:0004993">
    <property type="term" value="F:G protein-coupled serotonin receptor activity"/>
    <property type="evidence" value="ECO:0007669"/>
    <property type="project" value="TreeGrafter"/>
</dbReference>
<dbReference type="Pfam" id="PF00001">
    <property type="entry name" value="7tm_1"/>
    <property type="match status" value="1"/>
</dbReference>
<dbReference type="GO" id="GO:0007268">
    <property type="term" value="P:chemical synaptic transmission"/>
    <property type="evidence" value="ECO:0007669"/>
    <property type="project" value="TreeGrafter"/>
</dbReference>
<organism evidence="10 11">
    <name type="scientific">Paramuricea clavata</name>
    <name type="common">Red gorgonian</name>
    <name type="synonym">Violescent sea-whip</name>
    <dbReference type="NCBI Taxonomy" id="317549"/>
    <lineage>
        <taxon>Eukaryota</taxon>
        <taxon>Metazoa</taxon>
        <taxon>Cnidaria</taxon>
        <taxon>Anthozoa</taxon>
        <taxon>Octocorallia</taxon>
        <taxon>Malacalcyonacea</taxon>
        <taxon>Plexauridae</taxon>
        <taxon>Paramuricea</taxon>
    </lineage>
</organism>
<evidence type="ECO:0000256" key="6">
    <source>
        <dbReference type="ARBA" id="ARBA00023136"/>
    </source>
</evidence>
<accession>A0A6S7HAF7</accession>
<keyword evidence="11" id="KW-1185">Reference proteome</keyword>
<evidence type="ECO:0000313" key="10">
    <source>
        <dbReference type="EMBL" id="CAB4001934.1"/>
    </source>
</evidence>
<dbReference type="PROSITE" id="PS00237">
    <property type="entry name" value="G_PROTEIN_RECEP_F1_1"/>
    <property type="match status" value="1"/>
</dbReference>
<dbReference type="PANTHER" id="PTHR24247">
    <property type="entry name" value="5-HYDROXYTRYPTAMINE RECEPTOR"/>
    <property type="match status" value="1"/>
</dbReference>
<dbReference type="SUPFAM" id="SSF81321">
    <property type="entry name" value="Family A G protein-coupled receptor-like"/>
    <property type="match status" value="1"/>
</dbReference>
<evidence type="ECO:0000256" key="5">
    <source>
        <dbReference type="ARBA" id="ARBA00023040"/>
    </source>
</evidence>
<keyword evidence="6" id="KW-0472">Membrane</keyword>
<dbReference type="PRINTS" id="PR00237">
    <property type="entry name" value="GPCRRHODOPSN"/>
</dbReference>
<evidence type="ECO:0000256" key="1">
    <source>
        <dbReference type="ARBA" id="ARBA00004651"/>
    </source>
</evidence>
<dbReference type="AlphaFoldDB" id="A0A6S7HAF7"/>
<evidence type="ECO:0000256" key="4">
    <source>
        <dbReference type="ARBA" id="ARBA00022989"/>
    </source>
</evidence>
<keyword evidence="3 9" id="KW-0812">Transmembrane</keyword>
<keyword evidence="8 9" id="KW-0807">Transducer</keyword>
<evidence type="ECO:0000313" key="11">
    <source>
        <dbReference type="Proteomes" id="UP001152795"/>
    </source>
</evidence>
<evidence type="ECO:0000256" key="8">
    <source>
        <dbReference type="ARBA" id="ARBA00023224"/>
    </source>
</evidence>
<protein>
    <submittedName>
        <fullName evidence="10">5-hydroxytryptamine receptor 1-like</fullName>
    </submittedName>
</protein>
<dbReference type="Gene3D" id="1.20.1070.10">
    <property type="entry name" value="Rhodopsin 7-helix transmembrane proteins"/>
    <property type="match status" value="1"/>
</dbReference>
<evidence type="ECO:0000256" key="7">
    <source>
        <dbReference type="ARBA" id="ARBA00023170"/>
    </source>
</evidence>
<dbReference type="GO" id="GO:0030594">
    <property type="term" value="F:neurotransmitter receptor activity"/>
    <property type="evidence" value="ECO:0007669"/>
    <property type="project" value="TreeGrafter"/>
</dbReference>
<dbReference type="PANTHER" id="PTHR24247:SF202">
    <property type="entry name" value="5-HYDROXYTRYPTAMINE RECEPTOR 1"/>
    <property type="match status" value="1"/>
</dbReference>
<comment type="similarity">
    <text evidence="9">Belongs to the G-protein coupled receptor 1 family.</text>
</comment>